<evidence type="ECO:0000256" key="1">
    <source>
        <dbReference type="ARBA" id="ARBA00004123"/>
    </source>
</evidence>
<dbReference type="OrthoDB" id="329666at2759"/>
<gene>
    <name evidence="4" type="ORF">Tsubulata_025127</name>
</gene>
<evidence type="ECO:0000313" key="5">
    <source>
        <dbReference type="Proteomes" id="UP001141552"/>
    </source>
</evidence>
<feature type="compositionally biased region" description="Polar residues" evidence="3">
    <location>
        <begin position="157"/>
        <end position="168"/>
    </location>
</feature>
<organism evidence="4 5">
    <name type="scientific">Turnera subulata</name>
    <dbReference type="NCBI Taxonomy" id="218843"/>
    <lineage>
        <taxon>Eukaryota</taxon>
        <taxon>Viridiplantae</taxon>
        <taxon>Streptophyta</taxon>
        <taxon>Embryophyta</taxon>
        <taxon>Tracheophyta</taxon>
        <taxon>Spermatophyta</taxon>
        <taxon>Magnoliopsida</taxon>
        <taxon>eudicotyledons</taxon>
        <taxon>Gunneridae</taxon>
        <taxon>Pentapetalae</taxon>
        <taxon>rosids</taxon>
        <taxon>fabids</taxon>
        <taxon>Malpighiales</taxon>
        <taxon>Passifloraceae</taxon>
        <taxon>Turnera</taxon>
    </lineage>
</organism>
<dbReference type="EMBL" id="JAKUCV010002454">
    <property type="protein sequence ID" value="KAJ4842611.1"/>
    <property type="molecule type" value="Genomic_DNA"/>
</dbReference>
<dbReference type="GO" id="GO:0005634">
    <property type="term" value="C:nucleus"/>
    <property type="evidence" value="ECO:0007669"/>
    <property type="project" value="UniProtKB-SubCell"/>
</dbReference>
<evidence type="ECO:0000313" key="4">
    <source>
        <dbReference type="EMBL" id="KAJ4842611.1"/>
    </source>
</evidence>
<evidence type="ECO:0000256" key="3">
    <source>
        <dbReference type="SAM" id="MobiDB-lite"/>
    </source>
</evidence>
<dbReference type="GO" id="GO:0006261">
    <property type="term" value="P:DNA-templated DNA replication"/>
    <property type="evidence" value="ECO:0007669"/>
    <property type="project" value="TreeGrafter"/>
</dbReference>
<keyword evidence="2" id="KW-0539">Nucleus</keyword>
<name>A0A9Q0JHC1_9ROSI</name>
<keyword evidence="5" id="KW-1185">Reference proteome</keyword>
<reference evidence="4" key="2">
    <citation type="journal article" date="2023" name="Plants (Basel)">
        <title>Annotation of the Turnera subulata (Passifloraceae) Draft Genome Reveals the S-Locus Evolved after the Divergence of Turneroideae from Passifloroideae in a Stepwise Manner.</title>
        <authorList>
            <person name="Henning P.M."/>
            <person name="Roalson E.H."/>
            <person name="Mir W."/>
            <person name="McCubbin A.G."/>
            <person name="Shore J.S."/>
        </authorList>
    </citation>
    <scope>NUCLEOTIDE SEQUENCE</scope>
    <source>
        <strain evidence="4">F60SS</strain>
    </source>
</reference>
<accession>A0A9Q0JHC1</accession>
<dbReference type="GO" id="GO:0003682">
    <property type="term" value="F:chromatin binding"/>
    <property type="evidence" value="ECO:0007669"/>
    <property type="project" value="TreeGrafter"/>
</dbReference>
<evidence type="ECO:0008006" key="6">
    <source>
        <dbReference type="Google" id="ProtNLM"/>
    </source>
</evidence>
<dbReference type="Pfam" id="PF09739">
    <property type="entry name" value="MCM_bind"/>
    <property type="match status" value="2"/>
</dbReference>
<dbReference type="Proteomes" id="UP001141552">
    <property type="component" value="Unassembled WGS sequence"/>
</dbReference>
<sequence length="556" mass="61749">MVGPQYDLLANPLGAVRLTFEKAMATAAAGPSSALGGKDWGAVPLFHDFLFNQSRLSQVPILNHETVKWIGANTLVRYRGMVQDMLGNEFYVGAHKVGPVPGLNSWAEPTWEGLPRLSILHLLRDKRPRMDIEEEASGDGSSEHSPSLKKMREDGHPSTSSQCQDSMTAESCHQTTMLADTEGDSLPCLVKIYDSPDSDLQLNNVFEFIGVLTFDSDIPADKDARDDFSSSLCDEELVCLPPSKVPRLHCIIHRKLELPDFLCRSPVTEPNPHLVKRIREDLLKHLTTIFGNDGVVAHFVLLHLLSKVHARLDNMAVGKFSLNLTGLSKESVSVFGSQLSVALKNLLPFTKFIPLTVGYLNSASLAPKKDYQLNRLISGVLQLAEGSHLIIDETQLEAGTLNSVGVGNASLLKGLTEFQKVKYDFQYYSMEMEADIKLLILSEGKSNILPADIIVPFQPSSVSSLEAVDAESLDAWRWYLANVRLLEHTMQPEMQKVVENDLVAARQTDRTLGSQEFSRWLTMARLISASFGETSLSLEHWQMAKELERLRKERLG</sequence>
<dbReference type="PANTHER" id="PTHR13489:SF0">
    <property type="entry name" value="MINI-CHROMOSOME MAINTENANCE COMPLEX-BINDING PROTEIN"/>
    <property type="match status" value="1"/>
</dbReference>
<feature type="region of interest" description="Disordered" evidence="3">
    <location>
        <begin position="130"/>
        <end position="168"/>
    </location>
</feature>
<dbReference type="PANTHER" id="PTHR13489">
    <property type="entry name" value="MINI-CHROMOSOME MAINTENANCE COMPLEX-BINDING PROTEIN"/>
    <property type="match status" value="1"/>
</dbReference>
<comment type="subcellular location">
    <subcellularLocation>
        <location evidence="1">Nucleus</location>
    </subcellularLocation>
</comment>
<dbReference type="InterPro" id="IPR019140">
    <property type="entry name" value="MCM_complex-bd"/>
</dbReference>
<proteinExistence type="predicted"/>
<evidence type="ECO:0000256" key="2">
    <source>
        <dbReference type="ARBA" id="ARBA00023242"/>
    </source>
</evidence>
<protein>
    <recommendedName>
        <fullName evidence="6">Mini-chromosome maintenance complex-binding protein</fullName>
    </recommendedName>
</protein>
<reference evidence="4" key="1">
    <citation type="submission" date="2022-02" db="EMBL/GenBank/DDBJ databases">
        <authorList>
            <person name="Henning P.M."/>
            <person name="McCubbin A.G."/>
            <person name="Shore J.S."/>
        </authorList>
    </citation>
    <scope>NUCLEOTIDE SEQUENCE</scope>
    <source>
        <strain evidence="4">F60SS</strain>
        <tissue evidence="4">Leaves</tissue>
    </source>
</reference>
<comment type="caution">
    <text evidence="4">The sequence shown here is derived from an EMBL/GenBank/DDBJ whole genome shotgun (WGS) entry which is preliminary data.</text>
</comment>
<dbReference type="AlphaFoldDB" id="A0A9Q0JHC1"/>